<name>E1IBQ2_9CHLR</name>
<dbReference type="STRING" id="765420.OSCT_0753"/>
<evidence type="ECO:0000313" key="2">
    <source>
        <dbReference type="Proteomes" id="UP000054010"/>
    </source>
</evidence>
<dbReference type="AlphaFoldDB" id="E1IBQ2"/>
<protein>
    <submittedName>
        <fullName evidence="1">Uncharacterized protein</fullName>
    </submittedName>
</protein>
<evidence type="ECO:0000313" key="1">
    <source>
        <dbReference type="EMBL" id="EFO81471.1"/>
    </source>
</evidence>
<dbReference type="Pfam" id="PF10720">
    <property type="entry name" value="DUF2515"/>
    <property type="match status" value="1"/>
</dbReference>
<dbReference type="EMBL" id="ADVR01000012">
    <property type="protein sequence ID" value="EFO81471.1"/>
    <property type="molecule type" value="Genomic_DNA"/>
</dbReference>
<dbReference type="HOGENOM" id="CLU_867900_0_0_0"/>
<keyword evidence="2" id="KW-1185">Reference proteome</keyword>
<dbReference type="Proteomes" id="UP000054010">
    <property type="component" value="Unassembled WGS sequence"/>
</dbReference>
<sequence length="318" mass="35580">MPTREAWHDHLEQQLPPTSAFVARNRRITSFYARWYLQEPWLFKWSGMAAFASDQVGLALAIAEVLRAPRDLLVANAAPSTQRGLLDVGRDLYSQLFTLALFIPVTLHSSLSRQLLLNDLDLLKQGNDAIFADIGWAHAAYAQGGLREIEANVRDGERESLLVGFQMIDEGVQRLTADPNDQEAPKLISQGNVALLRHEQMNTLPTYFDRMSDFGRSIASVGAWMNFEGNPITSPWFGSHAGPFSLFTGNKSVTRPADRWEWIERDVLPKWAAVDRAYCEGSPMHQRLVAMANESPTLITQAATMLGPLFRSLSLQRG</sequence>
<accession>E1IBQ2</accession>
<reference evidence="1 2" key="1">
    <citation type="journal article" date="2011" name="J. Bacteriol.">
        <title>Draft genome sequence of the anoxygenic filamentous phototrophic bacterium Oscillochloris trichoides subsp. DG-6.</title>
        <authorList>
            <person name="Kuznetsov B.B."/>
            <person name="Ivanovsky R.N."/>
            <person name="Keppen O.I."/>
            <person name="Sukhacheva M.V."/>
            <person name="Bumazhkin B.K."/>
            <person name="Patutina E.O."/>
            <person name="Beletsky A.V."/>
            <person name="Mardanov A.V."/>
            <person name="Baslerov R.V."/>
            <person name="Panteleeva A.N."/>
            <person name="Kolganova T.V."/>
            <person name="Ravin N.V."/>
            <person name="Skryabin K.G."/>
        </authorList>
    </citation>
    <scope>NUCLEOTIDE SEQUENCE [LARGE SCALE GENOMIC DNA]</scope>
    <source>
        <strain evidence="1 2">DG-6</strain>
    </source>
</reference>
<dbReference type="InterPro" id="IPR019658">
    <property type="entry name" value="DUF2515"/>
</dbReference>
<proteinExistence type="predicted"/>
<dbReference type="eggNOG" id="COG3103">
    <property type="taxonomic scope" value="Bacteria"/>
</dbReference>
<dbReference type="OrthoDB" id="143720at2"/>
<gene>
    <name evidence="1" type="ORF">OSCT_0753</name>
</gene>
<organism evidence="1 2">
    <name type="scientific">Oscillochloris trichoides DG-6</name>
    <dbReference type="NCBI Taxonomy" id="765420"/>
    <lineage>
        <taxon>Bacteria</taxon>
        <taxon>Bacillati</taxon>
        <taxon>Chloroflexota</taxon>
        <taxon>Chloroflexia</taxon>
        <taxon>Chloroflexales</taxon>
        <taxon>Chloroflexineae</taxon>
        <taxon>Oscillochloridaceae</taxon>
        <taxon>Oscillochloris</taxon>
    </lineage>
</organism>
<comment type="caution">
    <text evidence="1">The sequence shown here is derived from an EMBL/GenBank/DDBJ whole genome shotgun (WGS) entry which is preliminary data.</text>
</comment>